<feature type="compositionally biased region" description="Basic and acidic residues" evidence="1">
    <location>
        <begin position="317"/>
        <end position="336"/>
    </location>
</feature>
<gene>
    <name evidence="3" type="ORF">HXX08_19875</name>
    <name evidence="4" type="ORF">OZ401_003658</name>
</gene>
<dbReference type="Proteomes" id="UP001431572">
    <property type="component" value="Chromosome 2"/>
</dbReference>
<keyword evidence="6" id="KW-1185">Reference proteome</keyword>
<evidence type="ECO:0000313" key="6">
    <source>
        <dbReference type="Proteomes" id="UP001431572"/>
    </source>
</evidence>
<proteinExistence type="predicted"/>
<feature type="compositionally biased region" description="Low complexity" evidence="1">
    <location>
        <begin position="343"/>
        <end position="362"/>
    </location>
</feature>
<dbReference type="EMBL" id="JACATZ010000003">
    <property type="protein sequence ID" value="NWJ48121.1"/>
    <property type="molecule type" value="Genomic_DNA"/>
</dbReference>
<organism evidence="3 5">
    <name type="scientific">Candidatus Chlorohelix allophototropha</name>
    <dbReference type="NCBI Taxonomy" id="3003348"/>
    <lineage>
        <taxon>Bacteria</taxon>
        <taxon>Bacillati</taxon>
        <taxon>Chloroflexota</taxon>
        <taxon>Chloroflexia</taxon>
        <taxon>Candidatus Chloroheliales</taxon>
        <taxon>Candidatus Chloroheliaceae</taxon>
        <taxon>Candidatus Chlorohelix</taxon>
    </lineage>
</organism>
<sequence length="374" mass="40525">MNDENRIEAVLLNTITQIKQGNSIKQVLIYYPEEAAQVRPLAELAQDIMALPRHSMRPEALTTLKARLITQLPTNNNAFVPPIIPIDINSKKRVGTSTAKSDKFSWSGLFNKAQTAIIAASLLLIMTVTVFGAGIGLEIQSPRFEITGTIQDVQVDNLTIKDQKITYTETTIIRYGVLEVGKDTYVEGVIADNGTKFALEVHILNANKTFEDTTPSPSPVENTLPVVVVPQPTTELLPEPSPTDTTVTTTVPTTATTIVTSNKGQPIAPIKTATSKPVTVKTPEPTKVVPVQTTRPESEDSTKKPIGTTDSEDDDATDKSRNIDTPKVTETEKATEYTKPQITETPKPSGTTHTTTTTPRTTIKGAGTPKPTTR</sequence>
<reference evidence="3 5" key="1">
    <citation type="submission" date="2020-06" db="EMBL/GenBank/DDBJ databases">
        <title>Anoxygenic phototrophic Chloroflexota member uses a Type I reaction center.</title>
        <authorList>
            <person name="Tsuji J.M."/>
            <person name="Shaw N.A."/>
            <person name="Nagashima S."/>
            <person name="Venkiteswaran J."/>
            <person name="Schiff S.L."/>
            <person name="Hanada S."/>
            <person name="Tank M."/>
            <person name="Neufeld J.D."/>
        </authorList>
    </citation>
    <scope>NUCLEOTIDE SEQUENCE [LARGE SCALE GENOMIC DNA]</scope>
    <source>
        <strain evidence="3">L227-S17</strain>
    </source>
</reference>
<keyword evidence="2" id="KW-0472">Membrane</keyword>
<evidence type="ECO:0000256" key="2">
    <source>
        <dbReference type="SAM" id="Phobius"/>
    </source>
</evidence>
<dbReference type="Proteomes" id="UP000521676">
    <property type="component" value="Unassembled WGS sequence"/>
</dbReference>
<feature type="region of interest" description="Disordered" evidence="1">
    <location>
        <begin position="275"/>
        <end position="374"/>
    </location>
</feature>
<dbReference type="AlphaFoldDB" id="A0A8T7M7U4"/>
<evidence type="ECO:0000313" key="5">
    <source>
        <dbReference type="Proteomes" id="UP000521676"/>
    </source>
</evidence>
<accession>A0A8T7M7U4</accession>
<feature type="transmembrane region" description="Helical" evidence="2">
    <location>
        <begin position="116"/>
        <end position="137"/>
    </location>
</feature>
<dbReference type="RefSeq" id="WP_341469965.1">
    <property type="nucleotide sequence ID" value="NZ_CP128400.1"/>
</dbReference>
<name>A0A8T7M7U4_9CHLR</name>
<keyword evidence="2" id="KW-1133">Transmembrane helix</keyword>
<keyword evidence="2" id="KW-0812">Transmembrane</keyword>
<evidence type="ECO:0000256" key="1">
    <source>
        <dbReference type="SAM" id="MobiDB-lite"/>
    </source>
</evidence>
<protein>
    <submittedName>
        <fullName evidence="3">Uncharacterized protein</fullName>
    </submittedName>
</protein>
<evidence type="ECO:0000313" key="3">
    <source>
        <dbReference type="EMBL" id="NWJ48121.1"/>
    </source>
</evidence>
<feature type="compositionally biased region" description="Low complexity" evidence="1">
    <location>
        <begin position="276"/>
        <end position="294"/>
    </location>
</feature>
<dbReference type="EMBL" id="CP128400">
    <property type="protein sequence ID" value="WJW68061.1"/>
    <property type="molecule type" value="Genomic_DNA"/>
</dbReference>
<reference evidence="4" key="2">
    <citation type="journal article" date="2024" name="Nature">
        <title>Anoxygenic phototroph of the Chloroflexota uses a type I reaction centre.</title>
        <authorList>
            <person name="Tsuji J.M."/>
            <person name="Shaw N.A."/>
            <person name="Nagashima S."/>
            <person name="Venkiteswaran J.J."/>
            <person name="Schiff S.L."/>
            <person name="Watanabe T."/>
            <person name="Fukui M."/>
            <person name="Hanada S."/>
            <person name="Tank M."/>
            <person name="Neufeld J.D."/>
        </authorList>
    </citation>
    <scope>NUCLEOTIDE SEQUENCE</scope>
    <source>
        <strain evidence="4">L227-S17</strain>
    </source>
</reference>
<evidence type="ECO:0000313" key="4">
    <source>
        <dbReference type="EMBL" id="WJW68061.1"/>
    </source>
</evidence>